<evidence type="ECO:0000256" key="2">
    <source>
        <dbReference type="ARBA" id="ARBA00006188"/>
    </source>
</evidence>
<evidence type="ECO:0000256" key="6">
    <source>
        <dbReference type="ARBA" id="ARBA00023277"/>
    </source>
</evidence>
<dbReference type="Pfam" id="PF00723">
    <property type="entry name" value="Glyco_hydro_15"/>
    <property type="match status" value="1"/>
</dbReference>
<feature type="region of interest" description="Disordered" evidence="12">
    <location>
        <begin position="477"/>
        <end position="514"/>
    </location>
</feature>
<dbReference type="InterPro" id="IPR034836">
    <property type="entry name" value="CBM20_glucoamylase"/>
</dbReference>
<dbReference type="Gene3D" id="2.60.40.10">
    <property type="entry name" value="Immunoglobulins"/>
    <property type="match status" value="1"/>
</dbReference>
<dbReference type="Proteomes" id="UP000243797">
    <property type="component" value="Unassembled WGS sequence"/>
</dbReference>
<dbReference type="SUPFAM" id="SSF49452">
    <property type="entry name" value="Starch-binding domain-like"/>
    <property type="match status" value="1"/>
</dbReference>
<accession>A0A2K1R1A8</accession>
<dbReference type="InterPro" id="IPR011613">
    <property type="entry name" value="GH15-like"/>
</dbReference>
<dbReference type="GO" id="GO:0000272">
    <property type="term" value="P:polysaccharide catabolic process"/>
    <property type="evidence" value="ECO:0007669"/>
    <property type="project" value="UniProtKB-KW"/>
</dbReference>
<evidence type="ECO:0000256" key="9">
    <source>
        <dbReference type="PIRNR" id="PIRNR001031"/>
    </source>
</evidence>
<feature type="compositionally biased region" description="Low complexity" evidence="12">
    <location>
        <begin position="477"/>
        <end position="513"/>
    </location>
</feature>
<dbReference type="FunFam" id="1.50.10.10:FF:000018">
    <property type="entry name" value="Glucoamylase"/>
    <property type="match status" value="1"/>
</dbReference>
<dbReference type="PROSITE" id="PS51166">
    <property type="entry name" value="CBM20"/>
    <property type="match status" value="1"/>
</dbReference>
<feature type="chain" id="PRO_5014454133" description="Glucoamylase" evidence="13">
    <location>
        <begin position="16"/>
        <end position="620"/>
    </location>
</feature>
<dbReference type="STRING" id="2082308.A0A2K1R1A8"/>
<protein>
    <recommendedName>
        <fullName evidence="9">Glucoamylase</fullName>
        <ecNumber evidence="9">3.2.1.3</ecNumber>
    </recommendedName>
    <alternativeName>
        <fullName evidence="9">1,4-alpha-D-glucan glucohydrolase</fullName>
    </alternativeName>
    <alternativeName>
        <fullName evidence="9">Glucan 1,4-alpha-glucosidase</fullName>
    </alternativeName>
</protein>
<dbReference type="PROSITE" id="PS00820">
    <property type="entry name" value="GLUCOAMYLASE"/>
    <property type="match status" value="1"/>
</dbReference>
<dbReference type="Pfam" id="PF00686">
    <property type="entry name" value="CBM_20"/>
    <property type="match status" value="1"/>
</dbReference>
<dbReference type="EMBL" id="NKHZ01000015">
    <property type="protein sequence ID" value="PNS21067.1"/>
    <property type="molecule type" value="Genomic_DNA"/>
</dbReference>
<feature type="signal peptide" evidence="13">
    <location>
        <begin position="1"/>
        <end position="15"/>
    </location>
</feature>
<comment type="catalytic activity">
    <reaction evidence="1 9">
        <text>Hydrolysis of terminal (1-&gt;4)-linked alpha-D-glucose residues successively from non-reducing ends of the chains with release of beta-D-glucose.</text>
        <dbReference type="EC" id="3.2.1.3"/>
    </reaction>
</comment>
<feature type="active site" description="Proton donor" evidence="10">
    <location>
        <position position="205"/>
    </location>
</feature>
<dbReference type="InterPro" id="IPR008928">
    <property type="entry name" value="6-hairpin_glycosidase_sf"/>
</dbReference>
<dbReference type="CDD" id="cd05811">
    <property type="entry name" value="CBM20_glucoamylase"/>
    <property type="match status" value="1"/>
</dbReference>
<name>A0A2K1R1A8_9PEZI</name>
<evidence type="ECO:0000313" key="15">
    <source>
        <dbReference type="EMBL" id="PNS21067.1"/>
    </source>
</evidence>
<keyword evidence="7 9" id="KW-0326">Glycosidase</keyword>
<feature type="active site" description="Proton acceptor" evidence="10">
    <location>
        <position position="202"/>
    </location>
</feature>
<dbReference type="PRINTS" id="PR00736">
    <property type="entry name" value="GLHYDRLASE15"/>
</dbReference>
<evidence type="ECO:0000256" key="7">
    <source>
        <dbReference type="ARBA" id="ARBA00023295"/>
    </source>
</evidence>
<proteinExistence type="inferred from homology"/>
<dbReference type="InterPro" id="IPR008291">
    <property type="entry name" value="Glucoamylase_SBD"/>
</dbReference>
<evidence type="ECO:0000259" key="14">
    <source>
        <dbReference type="PROSITE" id="PS51166"/>
    </source>
</evidence>
<reference evidence="15 16" key="1">
    <citation type="submission" date="2017-06" db="EMBL/GenBank/DDBJ databases">
        <title>Draft genome sequence of a variant of Elsinoe murrayae.</title>
        <authorList>
            <person name="Cheng Q."/>
        </authorList>
    </citation>
    <scope>NUCLEOTIDE SEQUENCE [LARGE SCALE GENOMIC DNA]</scope>
    <source>
        <strain evidence="15 16">CQ-2017a</strain>
    </source>
</reference>
<evidence type="ECO:0000256" key="12">
    <source>
        <dbReference type="SAM" id="MobiDB-lite"/>
    </source>
</evidence>
<evidence type="ECO:0000256" key="4">
    <source>
        <dbReference type="ARBA" id="ARBA00022801"/>
    </source>
</evidence>
<dbReference type="GO" id="GO:2001070">
    <property type="term" value="F:starch binding"/>
    <property type="evidence" value="ECO:0007669"/>
    <property type="project" value="InterPro"/>
</dbReference>
<keyword evidence="4 9" id="KW-0378">Hydrolase</keyword>
<feature type="binding site" evidence="11">
    <location>
        <position position="146"/>
    </location>
    <ligand>
        <name>substrate</name>
    </ligand>
</feature>
<evidence type="ECO:0000256" key="3">
    <source>
        <dbReference type="ARBA" id="ARBA00022729"/>
    </source>
</evidence>
<dbReference type="Gene3D" id="1.50.10.10">
    <property type="match status" value="1"/>
</dbReference>
<dbReference type="InParanoid" id="A0A2K1R1A8"/>
<dbReference type="OrthoDB" id="6123450at2759"/>
<dbReference type="AlphaFoldDB" id="A0A2K1R1A8"/>
<evidence type="ECO:0000313" key="16">
    <source>
        <dbReference type="Proteomes" id="UP000243797"/>
    </source>
</evidence>
<evidence type="ECO:0000256" key="11">
    <source>
        <dbReference type="PIRSR" id="PIRSR001031-2"/>
    </source>
</evidence>
<dbReference type="InterPro" id="IPR013783">
    <property type="entry name" value="Ig-like_fold"/>
</dbReference>
<dbReference type="SMART" id="SM01065">
    <property type="entry name" value="CBM_2"/>
    <property type="match status" value="1"/>
</dbReference>
<evidence type="ECO:0000256" key="8">
    <source>
        <dbReference type="ARBA" id="ARBA00023326"/>
    </source>
</evidence>
<keyword evidence="5" id="KW-0325">Glycoprotein</keyword>
<evidence type="ECO:0000256" key="10">
    <source>
        <dbReference type="PIRSR" id="PIRSR001031-1"/>
    </source>
</evidence>
<dbReference type="PANTHER" id="PTHR31616">
    <property type="entry name" value="TREHALASE"/>
    <property type="match status" value="1"/>
</dbReference>
<dbReference type="GO" id="GO:0000324">
    <property type="term" value="C:fungal-type vacuole"/>
    <property type="evidence" value="ECO:0007669"/>
    <property type="project" value="TreeGrafter"/>
</dbReference>
<dbReference type="InterPro" id="IPR000165">
    <property type="entry name" value="Glucoamylase"/>
</dbReference>
<dbReference type="SUPFAM" id="SSF48208">
    <property type="entry name" value="Six-hairpin glycosidases"/>
    <property type="match status" value="1"/>
</dbReference>
<keyword evidence="16" id="KW-1185">Reference proteome</keyword>
<gene>
    <name evidence="15" type="ORF">CAC42_3404</name>
</gene>
<feature type="domain" description="CBM20" evidence="14">
    <location>
        <begin position="514"/>
        <end position="620"/>
    </location>
</feature>
<dbReference type="InterPro" id="IPR046966">
    <property type="entry name" value="Glucoamylase_active_site"/>
</dbReference>
<organism evidence="15 16">
    <name type="scientific">Sphaceloma murrayae</name>
    <dbReference type="NCBI Taxonomy" id="2082308"/>
    <lineage>
        <taxon>Eukaryota</taxon>
        <taxon>Fungi</taxon>
        <taxon>Dikarya</taxon>
        <taxon>Ascomycota</taxon>
        <taxon>Pezizomycotina</taxon>
        <taxon>Dothideomycetes</taxon>
        <taxon>Dothideomycetidae</taxon>
        <taxon>Myriangiales</taxon>
        <taxon>Elsinoaceae</taxon>
        <taxon>Sphaceloma</taxon>
    </lineage>
</organism>
<dbReference type="InterPro" id="IPR002044">
    <property type="entry name" value="CBM20"/>
</dbReference>
<dbReference type="EC" id="3.2.1.3" evidence="9"/>
<comment type="caution">
    <text evidence="15">The sequence shown here is derived from an EMBL/GenBank/DDBJ whole genome shotgun (WGS) entry which is preliminary data.</text>
</comment>
<dbReference type="FunFam" id="2.60.40.10:FF:000552">
    <property type="entry name" value="Related to glucoamylase"/>
    <property type="match status" value="1"/>
</dbReference>
<sequence length="620" mass="66666">MLLASLFLCLGLSAAAPAPEQLLPRATGALSSWLPFQSARAYQGVLDNIGSTGSKVAGARAGVVVASPSKSNPDYFYTWTRDSALVFKALVDQFIAGKTDLEGQIQNYISHSAKLQQVANPSGQLCTGGLGEAKYYVDETQFTGAWGRPQRDGPALRATAMIAYARTLLSRGRTAQVTNIIWPIVQNDLTYVTQYWNQTGFDLWEEVNSSSFFTTAVQYRALVEGSWLASQIGQSCTNCDSQAPNVLCFLQSYWTGSYVRSNTGGGRSGRDANSILTSIHLFDKATGCDSNTFQPCSDRALANHKVVTDSFRSIYTINQGIPQGTGVAVGRYPEDSYYGGNPWYLATFAAAEQLYSAVFTWKRLGSLSITSVSLPFFRDIYPSAAVGTYASSTSQFTAITAAALTYADTYLQNAQRYTPQSGDLAEQYARGNGAPLSAADLTWSYAAFLTAMQARDNVMPDAWGASGARLPSSCASGSASGPCRPATNTNWGNPGTPSTTTTQPSTPTSTGGPCASPSLTVVTFNEIATTVFGENVFVTGGVAELGNWDTSRAVALSADRYTSSNNLWYVSVSIPAGATFPYKYFRRASDGTIRWESDPNRSYTVPRNCEGKATRNDVWR</sequence>
<dbReference type="PIRSF" id="PIRSF001031">
    <property type="entry name" value="Glu-a-glcsd_SBD"/>
    <property type="match status" value="1"/>
</dbReference>
<evidence type="ECO:0000256" key="5">
    <source>
        <dbReference type="ARBA" id="ARBA00023180"/>
    </source>
</evidence>
<dbReference type="InterPro" id="IPR013784">
    <property type="entry name" value="Carb-bd-like_fold"/>
</dbReference>
<dbReference type="InterPro" id="IPR012341">
    <property type="entry name" value="6hp_glycosidase-like_sf"/>
</dbReference>
<dbReference type="GO" id="GO:0004339">
    <property type="term" value="F:glucan 1,4-alpha-glucosidase activity"/>
    <property type="evidence" value="ECO:0007669"/>
    <property type="project" value="UniProtKB-EC"/>
</dbReference>
<evidence type="ECO:0000256" key="13">
    <source>
        <dbReference type="SAM" id="SignalP"/>
    </source>
</evidence>
<dbReference type="PANTHER" id="PTHR31616:SF12">
    <property type="entry name" value="GLUCOAMYLASE"/>
    <property type="match status" value="1"/>
</dbReference>
<comment type="similarity">
    <text evidence="2 9">Belongs to the glycosyl hydrolase 15 family.</text>
</comment>
<keyword evidence="6 9" id="KW-0119">Carbohydrate metabolism</keyword>
<evidence type="ECO:0000256" key="1">
    <source>
        <dbReference type="ARBA" id="ARBA00001863"/>
    </source>
</evidence>
<keyword evidence="8 9" id="KW-0624">Polysaccharide degradation</keyword>
<keyword evidence="3 13" id="KW-0732">Signal</keyword>